<evidence type="ECO:0000256" key="3">
    <source>
        <dbReference type="SAM" id="SignalP"/>
    </source>
</evidence>
<sequence>MDLRGILFVSILIIATGSASSTPILNVSPAQWKALNVSVGGRLHAGTPFALPCFSKYNNISVSADEAECSAIQANYTSSTFRVERFSANMNNQYETCMSTHSACLLDTANPRDPLATDGISCNQGEISPYYIDVRGPSDIQAAFEFSKGTGVPLSIKNTGHDYMGRSRRINSLGMWTHNLQTMGYDPRFVPELCTSSHRAITVGAGVTFEQVYKFADDNDSMFIGGYAQTIGASGGWMMGGGHSVLTPSFGLGVDRVLEIKIVTPDGQLRTANACQNADLFWALRGGGGGTFGVVIESTHLVEQRIPIQVINMTFTPTDTNSNLQEYFEVLVNNSAHWGEEGWGGHVNHAPPGLIYVNPRLSLAEAGASMAQLSAFARANNGTAIIETLPSWFPFFTKFIVEVEAAVGIPATLGSRLIPKALFESEAGRSQLVVHLLKQTIELGLPYIPVTTPIAFNYTPGATSVTPAWRTALWHLSGKANWSYNSSTADIRAALSTIHDFAHEDLTALAPDSGAYMNEADVYESDHEYTYWGVNYERLLAVKTKYDPRGLLDCWRCVGWKGAAQFPCYPDLS</sequence>
<dbReference type="InterPro" id="IPR016166">
    <property type="entry name" value="FAD-bd_PCMH"/>
</dbReference>
<dbReference type="InterPro" id="IPR016169">
    <property type="entry name" value="FAD-bd_PCMH_sub2"/>
</dbReference>
<dbReference type="InterPro" id="IPR006094">
    <property type="entry name" value="Oxid_FAD_bind_N"/>
</dbReference>
<keyword evidence="2" id="KW-0560">Oxidoreductase</keyword>
<comment type="similarity">
    <text evidence="1">Belongs to the oxygen-dependent FAD-linked oxidoreductase family.</text>
</comment>
<reference evidence="5" key="1">
    <citation type="submission" date="2023-03" db="EMBL/GenBank/DDBJ databases">
        <title>Massive genome expansion in bonnet fungi (Mycena s.s.) driven by repeated elements and novel gene families across ecological guilds.</title>
        <authorList>
            <consortium name="Lawrence Berkeley National Laboratory"/>
            <person name="Harder C.B."/>
            <person name="Miyauchi S."/>
            <person name="Viragh M."/>
            <person name="Kuo A."/>
            <person name="Thoen E."/>
            <person name="Andreopoulos B."/>
            <person name="Lu D."/>
            <person name="Skrede I."/>
            <person name="Drula E."/>
            <person name="Henrissat B."/>
            <person name="Morin E."/>
            <person name="Kohler A."/>
            <person name="Barry K."/>
            <person name="LaButti K."/>
            <person name="Morin E."/>
            <person name="Salamov A."/>
            <person name="Lipzen A."/>
            <person name="Mereny Z."/>
            <person name="Hegedus B."/>
            <person name="Baldrian P."/>
            <person name="Stursova M."/>
            <person name="Weitz H."/>
            <person name="Taylor A."/>
            <person name="Grigoriev I.V."/>
            <person name="Nagy L.G."/>
            <person name="Martin F."/>
            <person name="Kauserud H."/>
        </authorList>
    </citation>
    <scope>NUCLEOTIDE SEQUENCE</scope>
    <source>
        <strain evidence="5">CBHHK002</strain>
    </source>
</reference>
<evidence type="ECO:0000313" key="6">
    <source>
        <dbReference type="Proteomes" id="UP001218218"/>
    </source>
</evidence>
<accession>A0AAD7E9L1</accession>
<feature type="chain" id="PRO_5042261237" evidence="3">
    <location>
        <begin position="22"/>
        <end position="573"/>
    </location>
</feature>
<dbReference type="AlphaFoldDB" id="A0AAD7E9L1"/>
<dbReference type="PROSITE" id="PS51387">
    <property type="entry name" value="FAD_PCMH"/>
    <property type="match status" value="1"/>
</dbReference>
<dbReference type="Pfam" id="PF01565">
    <property type="entry name" value="FAD_binding_4"/>
    <property type="match status" value="1"/>
</dbReference>
<organism evidence="5 6">
    <name type="scientific">Mycena albidolilacea</name>
    <dbReference type="NCBI Taxonomy" id="1033008"/>
    <lineage>
        <taxon>Eukaryota</taxon>
        <taxon>Fungi</taxon>
        <taxon>Dikarya</taxon>
        <taxon>Basidiomycota</taxon>
        <taxon>Agaricomycotina</taxon>
        <taxon>Agaricomycetes</taxon>
        <taxon>Agaricomycetidae</taxon>
        <taxon>Agaricales</taxon>
        <taxon>Marasmiineae</taxon>
        <taxon>Mycenaceae</taxon>
        <taxon>Mycena</taxon>
    </lineage>
</organism>
<evidence type="ECO:0000256" key="1">
    <source>
        <dbReference type="ARBA" id="ARBA00005466"/>
    </source>
</evidence>
<dbReference type="SUPFAM" id="SSF56176">
    <property type="entry name" value="FAD-binding/transporter-associated domain-like"/>
    <property type="match status" value="1"/>
</dbReference>
<dbReference type="Pfam" id="PF08031">
    <property type="entry name" value="BBE"/>
    <property type="match status" value="1"/>
</dbReference>
<evidence type="ECO:0000259" key="4">
    <source>
        <dbReference type="PROSITE" id="PS51387"/>
    </source>
</evidence>
<evidence type="ECO:0000256" key="2">
    <source>
        <dbReference type="ARBA" id="ARBA00023002"/>
    </source>
</evidence>
<gene>
    <name evidence="5" type="ORF">DFH08DRAFT_902863</name>
</gene>
<feature type="domain" description="FAD-binding PCMH-type" evidence="4">
    <location>
        <begin position="123"/>
        <end position="305"/>
    </location>
</feature>
<proteinExistence type="inferred from homology"/>
<dbReference type="EMBL" id="JARIHO010000098">
    <property type="protein sequence ID" value="KAJ7304827.1"/>
    <property type="molecule type" value="Genomic_DNA"/>
</dbReference>
<dbReference type="Proteomes" id="UP001218218">
    <property type="component" value="Unassembled WGS sequence"/>
</dbReference>
<dbReference type="Gene3D" id="3.30.465.10">
    <property type="match status" value="2"/>
</dbReference>
<protein>
    <submittedName>
        <fullName evidence="5">FAD-binding domain-containing protein</fullName>
    </submittedName>
</protein>
<dbReference type="InterPro" id="IPR012951">
    <property type="entry name" value="BBE"/>
</dbReference>
<keyword evidence="6" id="KW-1185">Reference proteome</keyword>
<dbReference type="InterPro" id="IPR050432">
    <property type="entry name" value="FAD-linked_Oxidoreductases_BP"/>
</dbReference>
<dbReference type="GO" id="GO:0016491">
    <property type="term" value="F:oxidoreductase activity"/>
    <property type="evidence" value="ECO:0007669"/>
    <property type="project" value="UniProtKB-KW"/>
</dbReference>
<dbReference type="GO" id="GO:0071949">
    <property type="term" value="F:FAD binding"/>
    <property type="evidence" value="ECO:0007669"/>
    <property type="project" value="InterPro"/>
</dbReference>
<evidence type="ECO:0000313" key="5">
    <source>
        <dbReference type="EMBL" id="KAJ7304827.1"/>
    </source>
</evidence>
<feature type="signal peptide" evidence="3">
    <location>
        <begin position="1"/>
        <end position="21"/>
    </location>
</feature>
<keyword evidence="3" id="KW-0732">Signal</keyword>
<dbReference type="PANTHER" id="PTHR13878">
    <property type="entry name" value="GULONOLACTONE OXIDASE"/>
    <property type="match status" value="1"/>
</dbReference>
<name>A0AAD7E9L1_9AGAR</name>
<dbReference type="InterPro" id="IPR036318">
    <property type="entry name" value="FAD-bd_PCMH-like_sf"/>
</dbReference>
<dbReference type="PANTHER" id="PTHR13878:SF91">
    <property type="entry name" value="FAD BINDING DOMAIN PROTEIN (AFU_ORTHOLOGUE AFUA_6G12070)-RELATED"/>
    <property type="match status" value="1"/>
</dbReference>
<comment type="caution">
    <text evidence="5">The sequence shown here is derived from an EMBL/GenBank/DDBJ whole genome shotgun (WGS) entry which is preliminary data.</text>
</comment>